<dbReference type="Gene3D" id="3.40.50.1820">
    <property type="entry name" value="alpha/beta hydrolase"/>
    <property type="match status" value="1"/>
</dbReference>
<keyword evidence="3" id="KW-1185">Reference proteome</keyword>
<organism evidence="2 3">
    <name type="scientific">Psychroflexus halocasei</name>
    <dbReference type="NCBI Taxonomy" id="908615"/>
    <lineage>
        <taxon>Bacteria</taxon>
        <taxon>Pseudomonadati</taxon>
        <taxon>Bacteroidota</taxon>
        <taxon>Flavobacteriia</taxon>
        <taxon>Flavobacteriales</taxon>
        <taxon>Flavobacteriaceae</taxon>
        <taxon>Psychroflexus</taxon>
    </lineage>
</organism>
<dbReference type="PANTHER" id="PTHR46438">
    <property type="entry name" value="ALPHA/BETA-HYDROLASES SUPERFAMILY PROTEIN"/>
    <property type="match status" value="1"/>
</dbReference>
<dbReference type="STRING" id="908615.SAMN05421540_105120"/>
<dbReference type="EMBL" id="FNQF01000005">
    <property type="protein sequence ID" value="SEA38404.1"/>
    <property type="molecule type" value="Genomic_DNA"/>
</dbReference>
<protein>
    <submittedName>
        <fullName evidence="2">Serine aminopeptidase, S33</fullName>
    </submittedName>
</protein>
<evidence type="ECO:0000313" key="2">
    <source>
        <dbReference type="EMBL" id="SEA38404.1"/>
    </source>
</evidence>
<dbReference type="InterPro" id="IPR000073">
    <property type="entry name" value="AB_hydrolase_1"/>
</dbReference>
<evidence type="ECO:0000259" key="1">
    <source>
        <dbReference type="Pfam" id="PF00561"/>
    </source>
</evidence>
<accession>A0A1H4ARN3</accession>
<dbReference type="InterPro" id="IPR029058">
    <property type="entry name" value="AB_hydrolase_fold"/>
</dbReference>
<reference evidence="2 3" key="1">
    <citation type="submission" date="2016-10" db="EMBL/GenBank/DDBJ databases">
        <authorList>
            <person name="de Groot N.N."/>
        </authorList>
    </citation>
    <scope>NUCLEOTIDE SEQUENCE [LARGE SCALE GENOMIC DNA]</scope>
    <source>
        <strain evidence="2 3">DSM 23581</strain>
    </source>
</reference>
<dbReference type="RefSeq" id="WP_093243930.1">
    <property type="nucleotide sequence ID" value="NZ_FNQF01000005.1"/>
</dbReference>
<name>A0A1H4ARN3_9FLAO</name>
<gene>
    <name evidence="2" type="ORF">SAMN05421540_105120</name>
</gene>
<keyword evidence="2" id="KW-0645">Protease</keyword>
<dbReference type="GO" id="GO:0004177">
    <property type="term" value="F:aminopeptidase activity"/>
    <property type="evidence" value="ECO:0007669"/>
    <property type="project" value="UniProtKB-KW"/>
</dbReference>
<proteinExistence type="predicted"/>
<dbReference type="Proteomes" id="UP000198820">
    <property type="component" value="Unassembled WGS sequence"/>
</dbReference>
<sequence length="283" mass="32411">MKKKLNKYLPKIIGYKLKTQRLVNKKKAMQTAYALFATPRRGDVKPHQIDFLNSHKKEVISSHSHEIQTYHWENSGPRILFVHGWDSNTNRWKNLIQKFQRKGFDIYAFDAPAHGYSSGKTLNVPLYAKVLKDVIEKYKPDFLIGHSMGAMTVIYNQHLYGQQNIKKNVLLGAPSEMLDIVGDYQNILSLSDSFIRDLEGFFKEKFGFTYKEFSMAKFAKDISTKSLVVHDKSDKIAAVSSAYAIDKSLKNSELLITEGFGHSLYNADVDQKIISFIENDSNE</sequence>
<keyword evidence="2" id="KW-0031">Aminopeptidase</keyword>
<keyword evidence="2" id="KW-0378">Hydrolase</keyword>
<dbReference type="SUPFAM" id="SSF53474">
    <property type="entry name" value="alpha/beta-Hydrolases"/>
    <property type="match status" value="1"/>
</dbReference>
<dbReference type="Pfam" id="PF00561">
    <property type="entry name" value="Abhydrolase_1"/>
    <property type="match status" value="1"/>
</dbReference>
<feature type="domain" description="AB hydrolase-1" evidence="1">
    <location>
        <begin position="77"/>
        <end position="178"/>
    </location>
</feature>
<dbReference type="AlphaFoldDB" id="A0A1H4ARN3"/>
<evidence type="ECO:0000313" key="3">
    <source>
        <dbReference type="Proteomes" id="UP000198820"/>
    </source>
</evidence>